<reference evidence="1 2" key="1">
    <citation type="submission" date="2023-02" db="EMBL/GenBank/DDBJ databases">
        <title>LHISI_Scaffold_Assembly.</title>
        <authorList>
            <person name="Stuart O.P."/>
            <person name="Cleave R."/>
            <person name="Magrath M.J.L."/>
            <person name="Mikheyev A.S."/>
        </authorList>
    </citation>
    <scope>NUCLEOTIDE SEQUENCE [LARGE SCALE GENOMIC DNA]</scope>
    <source>
        <strain evidence="1">Daus_M_001</strain>
        <tissue evidence="1">Leg muscle</tissue>
    </source>
</reference>
<protein>
    <submittedName>
        <fullName evidence="1">Uncharacterized protein</fullName>
    </submittedName>
</protein>
<organism evidence="1 2">
    <name type="scientific">Dryococelus australis</name>
    <dbReference type="NCBI Taxonomy" id="614101"/>
    <lineage>
        <taxon>Eukaryota</taxon>
        <taxon>Metazoa</taxon>
        <taxon>Ecdysozoa</taxon>
        <taxon>Arthropoda</taxon>
        <taxon>Hexapoda</taxon>
        <taxon>Insecta</taxon>
        <taxon>Pterygota</taxon>
        <taxon>Neoptera</taxon>
        <taxon>Polyneoptera</taxon>
        <taxon>Phasmatodea</taxon>
        <taxon>Verophasmatodea</taxon>
        <taxon>Anareolatae</taxon>
        <taxon>Phasmatidae</taxon>
        <taxon>Eurycanthinae</taxon>
        <taxon>Dryococelus</taxon>
    </lineage>
</organism>
<name>A0ABQ9I8G5_9NEOP</name>
<dbReference type="Proteomes" id="UP001159363">
    <property type="component" value="Chromosome 2"/>
</dbReference>
<dbReference type="EMBL" id="JARBHB010000002">
    <property type="protein sequence ID" value="KAJ8892931.1"/>
    <property type="molecule type" value="Genomic_DNA"/>
</dbReference>
<proteinExistence type="predicted"/>
<accession>A0ABQ9I8G5</accession>
<sequence length="69" mass="8226">MSKFVSPSMCGADVICNFSYVPYRNNYLTFLQQCRWLCTVRIMRSSEFYHTCKATFHHTFPYQWTGPIN</sequence>
<comment type="caution">
    <text evidence="1">The sequence shown here is derived from an EMBL/GenBank/DDBJ whole genome shotgun (WGS) entry which is preliminary data.</text>
</comment>
<keyword evidence="2" id="KW-1185">Reference proteome</keyword>
<gene>
    <name evidence="1" type="ORF">PR048_005512</name>
</gene>
<evidence type="ECO:0000313" key="1">
    <source>
        <dbReference type="EMBL" id="KAJ8892931.1"/>
    </source>
</evidence>
<evidence type="ECO:0000313" key="2">
    <source>
        <dbReference type="Proteomes" id="UP001159363"/>
    </source>
</evidence>